<feature type="transmembrane region" description="Helical" evidence="1">
    <location>
        <begin position="72"/>
        <end position="89"/>
    </location>
</feature>
<protein>
    <submittedName>
        <fullName evidence="2">DUF2752 domain-containing protein</fullName>
    </submittedName>
</protein>
<dbReference type="RefSeq" id="WP_379810999.1">
    <property type="nucleotide sequence ID" value="NZ_JBHUPC010000012.1"/>
</dbReference>
<gene>
    <name evidence="2" type="ORF">ACFS5J_05230</name>
</gene>
<keyword evidence="3" id="KW-1185">Reference proteome</keyword>
<name>A0ABW5YLW9_9FLAO</name>
<sequence>MVKKVVFYTRNIITIIAPFVLLLLPVDFFDKGDSICLSKSLAGIECYACGMTRATMHFIHFDFTKAWEYNKLSFIVIPMLFPLWIKAIYEIQNKKLPGLLNKLM</sequence>
<feature type="transmembrane region" description="Helical" evidence="1">
    <location>
        <begin position="12"/>
        <end position="29"/>
    </location>
</feature>
<dbReference type="Proteomes" id="UP001597534">
    <property type="component" value="Unassembled WGS sequence"/>
</dbReference>
<keyword evidence="1" id="KW-1133">Transmembrane helix</keyword>
<dbReference type="EMBL" id="JBHUPC010000012">
    <property type="protein sequence ID" value="MFD2891414.1"/>
    <property type="molecule type" value="Genomic_DNA"/>
</dbReference>
<evidence type="ECO:0000256" key="1">
    <source>
        <dbReference type="SAM" id="Phobius"/>
    </source>
</evidence>
<dbReference type="InterPro" id="IPR021215">
    <property type="entry name" value="DUF2752"/>
</dbReference>
<evidence type="ECO:0000313" key="2">
    <source>
        <dbReference type="EMBL" id="MFD2891414.1"/>
    </source>
</evidence>
<proteinExistence type="predicted"/>
<reference evidence="3" key="1">
    <citation type="journal article" date="2019" name="Int. J. Syst. Evol. Microbiol.">
        <title>The Global Catalogue of Microorganisms (GCM) 10K type strain sequencing project: providing services to taxonomists for standard genome sequencing and annotation.</title>
        <authorList>
            <consortium name="The Broad Institute Genomics Platform"/>
            <consortium name="The Broad Institute Genome Sequencing Center for Infectious Disease"/>
            <person name="Wu L."/>
            <person name="Ma J."/>
        </authorList>
    </citation>
    <scope>NUCLEOTIDE SEQUENCE [LARGE SCALE GENOMIC DNA]</scope>
    <source>
        <strain evidence="3">KCTC 22671</strain>
    </source>
</reference>
<keyword evidence="1" id="KW-0472">Membrane</keyword>
<dbReference type="Pfam" id="PF10825">
    <property type="entry name" value="DUF2752"/>
    <property type="match status" value="1"/>
</dbReference>
<evidence type="ECO:0000313" key="3">
    <source>
        <dbReference type="Proteomes" id="UP001597534"/>
    </source>
</evidence>
<organism evidence="2 3">
    <name type="scientific">Flavobacterium chuncheonense</name>
    <dbReference type="NCBI Taxonomy" id="2026653"/>
    <lineage>
        <taxon>Bacteria</taxon>
        <taxon>Pseudomonadati</taxon>
        <taxon>Bacteroidota</taxon>
        <taxon>Flavobacteriia</taxon>
        <taxon>Flavobacteriales</taxon>
        <taxon>Flavobacteriaceae</taxon>
        <taxon>Flavobacterium</taxon>
    </lineage>
</organism>
<accession>A0ABW5YLW9</accession>
<keyword evidence="1" id="KW-0812">Transmembrane</keyword>
<comment type="caution">
    <text evidence="2">The sequence shown here is derived from an EMBL/GenBank/DDBJ whole genome shotgun (WGS) entry which is preliminary data.</text>
</comment>